<dbReference type="EMBL" id="JBBPBM010002392">
    <property type="protein sequence ID" value="KAK8478912.1"/>
    <property type="molecule type" value="Genomic_DNA"/>
</dbReference>
<accession>A0ABR1ZES4</accession>
<dbReference type="Proteomes" id="UP001472677">
    <property type="component" value="Unassembled WGS sequence"/>
</dbReference>
<evidence type="ECO:0008006" key="3">
    <source>
        <dbReference type="Google" id="ProtNLM"/>
    </source>
</evidence>
<reference evidence="1 2" key="1">
    <citation type="journal article" date="2024" name="G3 (Bethesda)">
        <title>Genome assembly of Hibiscus sabdariffa L. provides insights into metabolisms of medicinal natural products.</title>
        <authorList>
            <person name="Kim T."/>
        </authorList>
    </citation>
    <scope>NUCLEOTIDE SEQUENCE [LARGE SCALE GENOMIC DNA]</scope>
    <source>
        <strain evidence="1">TK-2024</strain>
        <tissue evidence="1">Old leaves</tissue>
    </source>
</reference>
<sequence>MLLTKLEELSRITSGIWLEKLCPSKVEAFLWKVVHGRVATHVELVNELTIGFGNNGVLCGKCNWCFPKSQNPEQDGDQQQLPKIPHVKHLDSELNVAPDRLSQNLNGHVQSLLFLQHV</sequence>
<name>A0ABR1ZES4_9ROSI</name>
<comment type="caution">
    <text evidence="1">The sequence shown here is derived from an EMBL/GenBank/DDBJ whole genome shotgun (WGS) entry which is preliminary data.</text>
</comment>
<keyword evidence="2" id="KW-1185">Reference proteome</keyword>
<protein>
    <recommendedName>
        <fullName evidence="3">Reverse transcriptase zinc-binding domain-containing protein</fullName>
    </recommendedName>
</protein>
<organism evidence="1 2">
    <name type="scientific">Hibiscus sabdariffa</name>
    <name type="common">roselle</name>
    <dbReference type="NCBI Taxonomy" id="183260"/>
    <lineage>
        <taxon>Eukaryota</taxon>
        <taxon>Viridiplantae</taxon>
        <taxon>Streptophyta</taxon>
        <taxon>Embryophyta</taxon>
        <taxon>Tracheophyta</taxon>
        <taxon>Spermatophyta</taxon>
        <taxon>Magnoliopsida</taxon>
        <taxon>eudicotyledons</taxon>
        <taxon>Gunneridae</taxon>
        <taxon>Pentapetalae</taxon>
        <taxon>rosids</taxon>
        <taxon>malvids</taxon>
        <taxon>Malvales</taxon>
        <taxon>Malvaceae</taxon>
        <taxon>Malvoideae</taxon>
        <taxon>Hibiscus</taxon>
    </lineage>
</organism>
<proteinExistence type="predicted"/>
<evidence type="ECO:0000313" key="1">
    <source>
        <dbReference type="EMBL" id="KAK8478912.1"/>
    </source>
</evidence>
<evidence type="ECO:0000313" key="2">
    <source>
        <dbReference type="Proteomes" id="UP001472677"/>
    </source>
</evidence>
<gene>
    <name evidence="1" type="ORF">V6N12_041553</name>
</gene>